<dbReference type="GO" id="GO:0045271">
    <property type="term" value="C:respiratory chain complex I"/>
    <property type="evidence" value="ECO:0007669"/>
    <property type="project" value="InterPro"/>
</dbReference>
<dbReference type="Ensembl" id="ENST00000684171.1">
    <property type="protein sequence ID" value="ENSP00000506808.1"/>
    <property type="gene ID" value="ENSG00000184752.15"/>
</dbReference>
<accession>A0A804HHX9</accession>
<reference evidence="4 5" key="2">
    <citation type="journal article" date="2004" name="Nature">
        <title>Finishing the euchromatic sequence of the human genome.</title>
        <authorList>
            <consortium name="International Human Genome Sequencing Consortium"/>
        </authorList>
    </citation>
    <scope>NUCLEOTIDE SEQUENCE [LARGE SCALE GENOMIC DNA]</scope>
</reference>
<keyword evidence="3" id="KW-0472">Membrane</keyword>
<keyword evidence="3" id="KW-0496">Mitochondrion</keyword>
<dbReference type="GeneTree" id="ENSGT00390000005848"/>
<dbReference type="GO" id="GO:0005743">
    <property type="term" value="C:mitochondrial inner membrane"/>
    <property type="evidence" value="ECO:0007669"/>
    <property type="project" value="UniProtKB-SubCell"/>
</dbReference>
<dbReference type="SMR" id="A0A804HHX9"/>
<reference evidence="4 5" key="1">
    <citation type="journal article" date="2001" name="Nature">
        <title>Initial sequencing and analysis of the human genome.</title>
        <authorList>
            <consortium name="International Human Genome Sequencing Consortium"/>
            <person name="Lander E.S."/>
            <person name="Linton L.M."/>
            <person name="Birren B."/>
            <person name="Nusbaum C."/>
            <person name="Zody M.C."/>
            <person name="Baldwin J."/>
            <person name="Devon K."/>
            <person name="Dewar K."/>
            <person name="Doyle M."/>
            <person name="FitzHugh W."/>
            <person name="Funke R."/>
            <person name="Gage D."/>
            <person name="Harris K."/>
            <person name="Heaford A."/>
            <person name="Howland J."/>
            <person name="Kann L."/>
            <person name="Lehoczky J."/>
            <person name="LeVine R."/>
            <person name="McEwan P."/>
            <person name="McKernan K."/>
            <person name="Meldrim J."/>
            <person name="Mesirov J.P."/>
            <person name="Miranda C."/>
            <person name="Morris W."/>
            <person name="Naylor J."/>
            <person name="Raymond C."/>
            <person name="Rosetti M."/>
            <person name="Santos R."/>
            <person name="Sheridan A."/>
            <person name="Sougnez C."/>
            <person name="Stange-Thomann N."/>
            <person name="Stojanovic N."/>
            <person name="Subramanian A."/>
            <person name="Wyman D."/>
            <person name="Rogers J."/>
            <person name="Sulston J."/>
            <person name="Ainscough R."/>
            <person name="Beck S."/>
            <person name="Bentley D."/>
            <person name="Burton J."/>
            <person name="Clee C."/>
            <person name="Carter N."/>
            <person name="Coulson A."/>
            <person name="Deadman R."/>
            <person name="Deloukas P."/>
            <person name="Dunham A."/>
            <person name="Dunham I."/>
            <person name="Durbin R."/>
            <person name="French L."/>
            <person name="Grafham D."/>
            <person name="Gregory S."/>
            <person name="Hubbard T."/>
            <person name="Humphray S."/>
            <person name="Hunt A."/>
            <person name="Jones M."/>
            <person name="Lloyd C."/>
            <person name="McMurray A."/>
            <person name="Matthews L."/>
            <person name="Mercer S."/>
            <person name="Milne S."/>
            <person name="Mullikin J.C."/>
            <person name="Mungall A."/>
            <person name="Plumb R."/>
            <person name="Ross M."/>
            <person name="Shownkeen R."/>
            <person name="Sims S."/>
            <person name="Waterston R.H."/>
            <person name="Wilson R.K."/>
            <person name="Hillier L.W."/>
            <person name="McPherson J.D."/>
            <person name="Marra M.A."/>
            <person name="Mardis E.R."/>
            <person name="Fulton L.A."/>
            <person name="Chinwalla A.T."/>
            <person name="Pepin K.H."/>
            <person name="Gish W.R."/>
            <person name="Chissoe S.L."/>
            <person name="Wendl M.C."/>
            <person name="Delehaunty K.D."/>
            <person name="Miner T.L."/>
            <person name="Delehaunty A."/>
            <person name="Kramer J.B."/>
            <person name="Cook L.L."/>
            <person name="Fulton R.S."/>
            <person name="Johnson D.L."/>
            <person name="Minx P.J."/>
            <person name="Clifton S.W."/>
            <person name="Hawkins T."/>
            <person name="Branscomb E."/>
            <person name="Predki P."/>
            <person name="Richardson P."/>
            <person name="Wenning S."/>
            <person name="Slezak T."/>
            <person name="Doggett N."/>
            <person name="Cheng J.F."/>
            <person name="Olsen A."/>
            <person name="Lucas S."/>
            <person name="Elkin C."/>
            <person name="Uberbacher E."/>
            <person name="Frazier M."/>
            <person name="Gibbs R.A."/>
            <person name="Muzny D.M."/>
            <person name="Scherer S.E."/>
            <person name="Bouck J.B."/>
            <person name="Sodergren E.J."/>
            <person name="Worley K.C."/>
            <person name="Rives C.M."/>
            <person name="Gorrell J.H."/>
            <person name="Metzker M.L."/>
            <person name="Naylor S.L."/>
            <person name="Kucherlapati R.S."/>
            <person name="Nelson D.L."/>
            <person name="Weinstock G.M."/>
            <person name="Sakaki Y."/>
            <person name="Fujiyama A."/>
            <person name="Hattori M."/>
            <person name="Yada T."/>
            <person name="Toyoda A."/>
            <person name="Itoh T."/>
            <person name="Kawagoe C."/>
            <person name="Watanabe H."/>
            <person name="Totoki Y."/>
            <person name="Taylor T."/>
            <person name="Weissenbach J."/>
            <person name="Heilig R."/>
            <person name="Saurin W."/>
            <person name="Artiguenave F."/>
            <person name="Brottier P."/>
            <person name="Bruls T."/>
            <person name="Pelletier E."/>
            <person name="Robert C."/>
            <person name="Wincker P."/>
            <person name="Smith D.R."/>
            <person name="Doucette-Stamm L."/>
            <person name="Rubenfield M."/>
            <person name="Weinstock K."/>
            <person name="Lee H.M."/>
            <person name="Dubois J."/>
            <person name="Rosenthal A."/>
            <person name="Platzer M."/>
            <person name="Nyakatura G."/>
            <person name="Taudien S."/>
            <person name="Rump A."/>
            <person name="Yang H."/>
            <person name="Yu J."/>
            <person name="Wang J."/>
            <person name="Huang G."/>
            <person name="Gu J."/>
            <person name="Hood L."/>
            <person name="Rowen L."/>
            <person name="Madan A."/>
            <person name="Qin S."/>
            <person name="Davis R.W."/>
            <person name="Federspiel N.A."/>
            <person name="Abola A.P."/>
            <person name="Proctor M.J."/>
            <person name="Myers R.M."/>
            <person name="Schmutz J."/>
            <person name="Dickson M."/>
            <person name="Grimwood J."/>
            <person name="Cox D.R."/>
            <person name="Olson M.V."/>
            <person name="Kaul R."/>
            <person name="Raymond C."/>
            <person name="Shimizu N."/>
            <person name="Kawasaki K."/>
            <person name="Minoshima S."/>
            <person name="Evans G.A."/>
            <person name="Athanasiou M."/>
            <person name="Schultz R."/>
            <person name="Roe B.A."/>
            <person name="Chen F."/>
            <person name="Pan H."/>
            <person name="Ramser J."/>
            <person name="Lehrach H."/>
            <person name="Reinhardt R."/>
            <person name="McCombie W.R."/>
            <person name="de la Bastide M."/>
            <person name="Dedhia N."/>
            <person name="Blocker H."/>
            <person name="Hornischer K."/>
            <person name="Nordsiek G."/>
            <person name="Agarwala R."/>
            <person name="Aravind L."/>
            <person name="Bailey J.A."/>
            <person name="Bateman A."/>
            <person name="Batzoglou S."/>
            <person name="Birney E."/>
            <person name="Bork P."/>
            <person name="Brown D.G."/>
            <person name="Burge C.B."/>
            <person name="Cerutti L."/>
            <person name="Chen H.C."/>
            <person name="Church D."/>
            <person name="Clamp M."/>
            <person name="Copley R.R."/>
            <person name="Doerks T."/>
            <person name="Eddy S.R."/>
            <person name="Eichler E.E."/>
            <person name="Furey T.S."/>
            <person name="Galagan J."/>
            <person name="Gilbert J.G."/>
            <person name="Harmon C."/>
            <person name="Hayashizaki Y."/>
            <person name="Haussler D."/>
            <person name="Hermjakob H."/>
            <person name="Hokamp K."/>
            <person name="Jang W."/>
            <person name="Johnson L.S."/>
            <person name="Jones T.A."/>
            <person name="Kasif S."/>
            <person name="Kaspryzk A."/>
            <person name="Kennedy S."/>
            <person name="Kent W.J."/>
            <person name="Kitts P."/>
            <person name="Koonin E.V."/>
            <person name="Korf I."/>
            <person name="Kulp D."/>
            <person name="Lancet D."/>
            <person name="Lowe T.M."/>
            <person name="McLysaght A."/>
            <person name="Mikkelsen T."/>
            <person name="Moran J.V."/>
            <person name="Mulder N."/>
            <person name="Pollara V.J."/>
            <person name="Ponting C.P."/>
            <person name="Schuler G."/>
            <person name="Schultz J."/>
            <person name="Slater G."/>
            <person name="Smit A.F."/>
            <person name="Stupka E."/>
            <person name="Szustakowski J."/>
            <person name="Thierry-Mieg D."/>
            <person name="Thierry-Mieg J."/>
            <person name="Wagner L."/>
            <person name="Wallis J."/>
            <person name="Wheeler R."/>
            <person name="Williams A."/>
            <person name="Wolf Y.I."/>
            <person name="Wolfe K.H."/>
            <person name="Yang S.P."/>
            <person name="Yeh R.F."/>
            <person name="Collins F."/>
            <person name="Guyer M.S."/>
            <person name="Peterson J."/>
            <person name="Felsenfeld A."/>
            <person name="Wetterstrand K.A."/>
            <person name="Patrinos A."/>
            <person name="Morgan M.J."/>
            <person name="de Jong P."/>
            <person name="Catanese J.J."/>
            <person name="Osoegawa K."/>
            <person name="Shizuya H."/>
            <person name="Choi S."/>
            <person name="Chen Y.J."/>
        </authorList>
    </citation>
    <scope>NUCLEOTIDE SEQUENCE [LARGE SCALE GENOMIC DNA]</scope>
</reference>
<reference evidence="4 5" key="3">
    <citation type="journal article" date="2006" name="Nature">
        <title>The finished DNA sequence of human chromosome 12.</title>
        <authorList>
            <consortium name="Baylor College of Medicine Human Genome Sequencing Center Sequence Production Team"/>
            <person name="Scherer S.E."/>
            <person name="Muzny D.M."/>
            <person name="Buhay C.J."/>
            <person name="Chen R."/>
            <person name="Cree A."/>
            <person name="Ding Y."/>
            <person name="Dugan-Rocha S."/>
            <person name="Gill R."/>
            <person name="Gunaratne P."/>
            <person name="Harris R.A."/>
            <person name="Hawes A.C."/>
            <person name="Hernandez J."/>
            <person name="Hodgson A.V."/>
            <person name="Hume J."/>
            <person name="Jackson A."/>
            <person name="Khan Z.M."/>
            <person name="Kovar-Smith C."/>
            <person name="Lewis L.R."/>
            <person name="Lozado R.J."/>
            <person name="Metzker M.L."/>
            <person name="Milosavljevic A."/>
            <person name="Miner G.R."/>
            <person name="Montgomery K.T."/>
            <person name="Morgan M.B."/>
            <person name="Nazareth L.V."/>
            <person name="Scott G."/>
            <person name="Sodergren E."/>
            <person name="Song X.Z."/>
            <person name="Steffen D."/>
            <person name="Lovering R.C."/>
            <person name="Wheeler D.A."/>
            <person name="Worley K.C."/>
            <person name="Yuan Y."/>
            <person name="Zhang Z."/>
            <person name="Adams C.Q."/>
            <person name="Ansari-Lari M.A."/>
            <person name="Ayele M."/>
            <person name="Brown M.J."/>
            <person name="Chen G."/>
            <person name="Chen Z."/>
            <person name="Clerc-Blankenburg K.P."/>
            <person name="Davis C."/>
            <person name="Delgado O."/>
            <person name="Dinh H.H."/>
            <person name="Draper H."/>
            <person name="Gonzalez-Garay M.L."/>
            <person name="Havlak P."/>
            <person name="Jackson L.R."/>
            <person name="Jacob L.S."/>
            <person name="Kelly S.H."/>
            <person name="Li L."/>
            <person name="Li Z."/>
            <person name="Liu J."/>
            <person name="Liu W."/>
            <person name="Lu J."/>
            <person name="Maheshwari M."/>
            <person name="Nguyen B.V."/>
            <person name="Okwuonu G.O."/>
            <person name="Pasternak S."/>
            <person name="Perez L.M."/>
            <person name="Plopper F.J."/>
            <person name="Santibanez J."/>
            <person name="Shen H."/>
            <person name="Tabor P.E."/>
            <person name="Verduzco D."/>
            <person name="Waldron L."/>
            <person name="Wang Q."/>
            <person name="Williams G.A."/>
            <person name="Zhang J."/>
            <person name="Zhou J."/>
            <person name="Allen C.C."/>
            <person name="Amin A.G."/>
            <person name="Anyalebechi V."/>
            <person name="Bailey M."/>
            <person name="Barbaria J.A."/>
            <person name="Bimage K.E."/>
            <person name="Bryant N.P."/>
            <person name="Burch P.E."/>
            <person name="Burkett C.E."/>
            <person name="Burrell K.L."/>
            <person name="Calderon E."/>
            <person name="Cardenas V."/>
            <person name="Carter K."/>
            <person name="Casias K."/>
            <person name="Cavazos I."/>
            <person name="Cavazos S.R."/>
            <person name="Ceasar H."/>
            <person name="Chacko J."/>
            <person name="Chan S.N."/>
            <person name="Chavez D."/>
            <person name="Christopoulos C."/>
            <person name="Chu J."/>
            <person name="Cockrell R."/>
            <person name="Cox C.D."/>
            <person name="Dang M."/>
            <person name="Dathorne S.R."/>
            <person name="David R."/>
            <person name="Davis C.M."/>
            <person name="Davy-Carroll L."/>
            <person name="Deshazo D.R."/>
            <person name="Donlin J.E."/>
            <person name="D'Souza L."/>
            <person name="Eaves K.A."/>
            <person name="Egan A."/>
            <person name="Emery-Cohen A.J."/>
            <person name="Escotto M."/>
            <person name="Flagg N."/>
            <person name="Forbes L.D."/>
            <person name="Gabisi A.M."/>
            <person name="Garza M."/>
            <person name="Hamilton C."/>
            <person name="Henderson N."/>
            <person name="Hernandez O."/>
            <person name="Hines S."/>
            <person name="Hogues M.E."/>
            <person name="Huang M."/>
            <person name="Idlebird D.G."/>
            <person name="Johnson R."/>
            <person name="Jolivet A."/>
            <person name="Jones S."/>
            <person name="Kagan R."/>
            <person name="King L.M."/>
            <person name="Leal B."/>
            <person name="Lebow H."/>
            <person name="Lee S."/>
            <person name="LeVan J.M."/>
            <person name="Lewis L.C."/>
            <person name="London P."/>
            <person name="Lorensuhewa L.M."/>
            <person name="Loulseged H."/>
            <person name="Lovett D.A."/>
            <person name="Lucier A."/>
            <person name="Lucier R.L."/>
            <person name="Ma J."/>
            <person name="Madu R.C."/>
            <person name="Mapua P."/>
            <person name="Martindale A.D."/>
            <person name="Martinez E."/>
            <person name="Massey E."/>
            <person name="Mawhiney S."/>
            <person name="Meador M.G."/>
            <person name="Mendez S."/>
            <person name="Mercado C."/>
            <person name="Mercado I.C."/>
            <person name="Merritt C.E."/>
            <person name="Miner Z.L."/>
            <person name="Minja E."/>
            <person name="Mitchell T."/>
            <person name="Mohabbat F."/>
            <person name="Mohabbat K."/>
            <person name="Montgomery B."/>
            <person name="Moore N."/>
            <person name="Morris S."/>
            <person name="Munidasa M."/>
            <person name="Ngo R.N."/>
            <person name="Nguyen N.B."/>
            <person name="Nickerson E."/>
            <person name="Nwaokelemeh O.O."/>
            <person name="Nwokenkwo S."/>
            <person name="Obregon M."/>
            <person name="Oguh M."/>
            <person name="Oragunye N."/>
            <person name="Oviedo R.J."/>
            <person name="Parish B.J."/>
            <person name="Parker D.N."/>
            <person name="Parrish J."/>
            <person name="Parks K.L."/>
            <person name="Paul H.A."/>
            <person name="Payton B.A."/>
            <person name="Perez A."/>
            <person name="Perrin W."/>
            <person name="Pickens A."/>
            <person name="Primus E.L."/>
            <person name="Pu L.L."/>
            <person name="Puazo M."/>
            <person name="Quiles M.M."/>
            <person name="Quiroz J.B."/>
            <person name="Rabata D."/>
            <person name="Reeves K."/>
            <person name="Ruiz S.J."/>
            <person name="Shao H."/>
            <person name="Sisson I."/>
            <person name="Sonaike T."/>
            <person name="Sorelle R.P."/>
            <person name="Sutton A.E."/>
            <person name="Svatek A.F."/>
            <person name="Svetz L.A."/>
            <person name="Tamerisa K.S."/>
            <person name="Taylor T.R."/>
            <person name="Teague B."/>
            <person name="Thomas N."/>
            <person name="Thorn R.D."/>
            <person name="Trejos Z.Y."/>
            <person name="Trevino B.K."/>
            <person name="Ukegbu O.N."/>
            <person name="Urban J.B."/>
            <person name="Vasquez L.I."/>
            <person name="Vera V.A."/>
            <person name="Villasana D.M."/>
            <person name="Wang L."/>
            <person name="Ward-Moore S."/>
            <person name="Warren J.T."/>
            <person name="Wei X."/>
            <person name="White F."/>
            <person name="Williamson A.L."/>
            <person name="Wleczyk R."/>
            <person name="Wooden H.S."/>
            <person name="Wooden S.H."/>
            <person name="Yen J."/>
            <person name="Yoon L."/>
            <person name="Yoon V."/>
            <person name="Zorrilla S.E."/>
            <person name="Nelson D."/>
            <person name="Kucherlapati R."/>
            <person name="Weinstock G."/>
            <person name="Gibbs R.A."/>
            <person name="null."/>
        </authorList>
    </citation>
    <scope>NUCLEOTIDE SEQUENCE [LARGE SCALE GENOMIC DNA]</scope>
</reference>
<dbReference type="OrthoDB" id="274641at2759"/>
<comment type="subunit">
    <text evidence="3">Complex I is composed of 45 different subunits.</text>
</comment>
<dbReference type="Pfam" id="PF05071">
    <property type="entry name" value="NDUFA12"/>
    <property type="match status" value="1"/>
</dbReference>
<name>A0A804HHX9_HUMAN</name>
<dbReference type="PANTHER" id="PTHR12910:SF2">
    <property type="entry name" value="NADH DEHYDROGENASE [UBIQUINONE] 1 ALPHA SUBCOMPLEX SUBUNIT 12"/>
    <property type="match status" value="1"/>
</dbReference>
<dbReference type="AlphaFoldDB" id="A0A804HHX9"/>
<evidence type="ECO:0007829" key="6">
    <source>
        <dbReference type="PeptideAtlas" id="A0A804HHX9"/>
    </source>
</evidence>
<protein>
    <recommendedName>
        <fullName evidence="2 3">NADH dehydrogenase [ubiquinone] 1 alpha subcomplex subunit 12</fullName>
    </recommendedName>
</protein>
<evidence type="ECO:0000256" key="2">
    <source>
        <dbReference type="ARBA" id="ARBA00040285"/>
    </source>
</evidence>
<sequence length="132" mass="14912">MELVQVLKRGLQQITGHGGLRGYLRVFFRTNDAKVGTLVGEDKYGNKYYEDNKQFFGRHRWVVYTTEMNGKNTFWDVDGSMVPPEWFFLLLLVDQSGSLNLSTLGGRGGQITGGQEFETSLDNMASLASQYD</sequence>
<evidence type="ECO:0000256" key="3">
    <source>
        <dbReference type="RuleBase" id="RU363103"/>
    </source>
</evidence>
<dbReference type="OpenTargets" id="ENSG00000184752"/>
<dbReference type="Proteomes" id="UP000005640">
    <property type="component" value="Chromosome 12"/>
</dbReference>
<dbReference type="EMBL" id="AC117494">
    <property type="status" value="NOT_ANNOTATED_CDS"/>
    <property type="molecule type" value="Genomic_DNA"/>
</dbReference>
<evidence type="ECO:0000256" key="1">
    <source>
        <dbReference type="ARBA" id="ARBA00007355"/>
    </source>
</evidence>
<comment type="similarity">
    <text evidence="1 3">Belongs to the complex I NDUFA12 subunit family.</text>
</comment>
<keyword evidence="3" id="KW-0249">Electron transport</keyword>
<proteinExistence type="evidence at protein level"/>
<organism evidence="4 5">
    <name type="scientific">Homo sapiens</name>
    <name type="common">Human</name>
    <dbReference type="NCBI Taxonomy" id="9606"/>
    <lineage>
        <taxon>Eukaryota</taxon>
        <taxon>Metazoa</taxon>
        <taxon>Chordata</taxon>
        <taxon>Craniata</taxon>
        <taxon>Vertebrata</taxon>
        <taxon>Euteleostomi</taxon>
        <taxon>Mammalia</taxon>
        <taxon>Eutheria</taxon>
        <taxon>Euarchontoglires</taxon>
        <taxon>Primates</taxon>
        <taxon>Haplorrhini</taxon>
        <taxon>Catarrhini</taxon>
        <taxon>Hominidae</taxon>
        <taxon>Homo</taxon>
    </lineage>
</organism>
<keyword evidence="5" id="KW-1185">Reference proteome</keyword>
<keyword evidence="3" id="KW-0999">Mitochondrion inner membrane</keyword>
<dbReference type="PANTHER" id="PTHR12910">
    <property type="entry name" value="NADH-UBIQUINONE OXIDOREDUCTASE SUBUNIT B17.2"/>
    <property type="match status" value="1"/>
</dbReference>
<comment type="function">
    <text evidence="3">Accessory subunit of the mitochondrial membrane respiratory chain NADH dehydrogenase (Complex I), that is believed not to be involved in catalysis. Complex I functions in the transfer of electrons from NADH to the respiratory chain. The immediate electron acceptor for the enzyme is believed to be ubiquinone.</text>
</comment>
<dbReference type="Ensembl" id="ENST00000684171.1">
    <property type="protein sequence ID" value="ENSP00000506808.1"/>
    <property type="gene ID" value="ENSG00000184752.14"/>
</dbReference>
<dbReference type="EMBL" id="AC132009">
    <property type="status" value="NOT_ANNOTATED_CDS"/>
    <property type="molecule type" value="Genomic_DNA"/>
</dbReference>
<evidence type="ECO:0000313" key="5">
    <source>
        <dbReference type="Proteomes" id="UP000005640"/>
    </source>
</evidence>
<dbReference type="InterPro" id="IPR007763">
    <property type="entry name" value="NDUFA12"/>
</dbReference>
<gene>
    <name evidence="4" type="primary">NDUFA12</name>
</gene>
<keyword evidence="6 7" id="KW-1267">Proteomics identification</keyword>
<comment type="subcellular location">
    <subcellularLocation>
        <location evidence="3">Mitochondrion inner membrane</location>
        <topology evidence="3">Peripheral membrane protein</topology>
        <orientation evidence="3">Matrix side</orientation>
    </subcellularLocation>
</comment>
<evidence type="ECO:0007829" key="7">
    <source>
        <dbReference type="ProteomicsDB" id="A0A804HHX9"/>
    </source>
</evidence>
<keyword evidence="3" id="KW-0813">Transport</keyword>
<reference evidence="4" key="5">
    <citation type="submission" date="2025-09" db="UniProtKB">
        <authorList>
            <consortium name="Ensembl"/>
        </authorList>
    </citation>
    <scope>IDENTIFICATION</scope>
</reference>
<keyword evidence="3" id="KW-0679">Respiratory chain</keyword>
<dbReference type="HGNC" id="HGNC:23987">
    <property type="gene designation" value="NDUFA12"/>
</dbReference>
<evidence type="ECO:0000313" key="4">
    <source>
        <dbReference type="Ensembl" id="ENSP00000506808.1"/>
    </source>
</evidence>
<reference evidence="4" key="4">
    <citation type="submission" date="2025-08" db="UniProtKB">
        <authorList>
            <consortium name="Ensembl"/>
        </authorList>
    </citation>
    <scope>IDENTIFICATION</scope>
</reference>
<dbReference type="Bgee" id="ENSG00000184752">
    <property type="expression patterns" value="Expressed in left ventricle myocardium and 190 other cell types or tissues"/>
</dbReference>
<dbReference type="EMBL" id="AC011598">
    <property type="status" value="NOT_ANNOTATED_CDS"/>
    <property type="molecule type" value="Genomic_DNA"/>
</dbReference>